<protein>
    <submittedName>
        <fullName evidence="2">Uncharacterized protein</fullName>
    </submittedName>
</protein>
<gene>
    <name evidence="2" type="ORF">FF38_14505</name>
</gene>
<name>A0A0L0CDD7_LUCCU</name>
<dbReference type="EMBL" id="JRES01000557">
    <property type="protein sequence ID" value="KNC30261.1"/>
    <property type="molecule type" value="Genomic_DNA"/>
</dbReference>
<sequence length="336" mass="38923">MNQQGITNKIQISRVSNRVERLNEALNDFAKLMKISKKLENKYTNLEEELKDYINIKSTLEIDNARLESQLKLIQKQLDDTKLSNDRLLDENSKIPELNEKITNLECQLKATSRKLQENTTKYTNQLKATNAEKVALDEKLKQLSTELNSKNLTCAKLSEENSKISNLNAEISQLKKQFHQTSLENELLKEKYEKLIAESSSLVLLKQTSLELENEISKCTQLSLENEKLKKNYETLKTENSTLTVKQNDIDKTILEQKLKHLNLQLEKEIAMCIELRAENQKLKSLSSTTRSESEEIHEDIKIHQQKIQHLSSELEKEFSKNTALGEYNKEMIDL</sequence>
<dbReference type="Proteomes" id="UP000037069">
    <property type="component" value="Unassembled WGS sequence"/>
</dbReference>
<dbReference type="OMA" id="EICHAEP"/>
<keyword evidence="1" id="KW-0175">Coiled coil</keyword>
<accession>A0A0L0CDD7</accession>
<comment type="caution">
    <text evidence="2">The sequence shown here is derived from an EMBL/GenBank/DDBJ whole genome shotgun (WGS) entry which is preliminary data.</text>
</comment>
<evidence type="ECO:0000313" key="3">
    <source>
        <dbReference type="Proteomes" id="UP000037069"/>
    </source>
</evidence>
<dbReference type="AlphaFoldDB" id="A0A0L0CDD7"/>
<reference evidence="2 3" key="1">
    <citation type="journal article" date="2015" name="Nat. Commun.">
        <title>Lucilia cuprina genome unlocks parasitic fly biology to underpin future interventions.</title>
        <authorList>
            <person name="Anstead C.A."/>
            <person name="Korhonen P.K."/>
            <person name="Young N.D."/>
            <person name="Hall R.S."/>
            <person name="Jex A.R."/>
            <person name="Murali S.C."/>
            <person name="Hughes D.S."/>
            <person name="Lee S.F."/>
            <person name="Perry T."/>
            <person name="Stroehlein A.J."/>
            <person name="Ansell B.R."/>
            <person name="Breugelmans B."/>
            <person name="Hofmann A."/>
            <person name="Qu J."/>
            <person name="Dugan S."/>
            <person name="Lee S.L."/>
            <person name="Chao H."/>
            <person name="Dinh H."/>
            <person name="Han Y."/>
            <person name="Doddapaneni H.V."/>
            <person name="Worley K.C."/>
            <person name="Muzny D.M."/>
            <person name="Ioannidis P."/>
            <person name="Waterhouse R.M."/>
            <person name="Zdobnov E.M."/>
            <person name="James P.J."/>
            <person name="Bagnall N.H."/>
            <person name="Kotze A.C."/>
            <person name="Gibbs R.A."/>
            <person name="Richards S."/>
            <person name="Batterham P."/>
            <person name="Gasser R.B."/>
        </authorList>
    </citation>
    <scope>NUCLEOTIDE SEQUENCE [LARGE SCALE GENOMIC DNA]</scope>
    <source>
        <strain evidence="2 3">LS</strain>
        <tissue evidence="2">Full body</tissue>
    </source>
</reference>
<evidence type="ECO:0000313" key="2">
    <source>
        <dbReference type="EMBL" id="KNC30261.1"/>
    </source>
</evidence>
<dbReference type="OrthoDB" id="8059399at2759"/>
<proteinExistence type="predicted"/>
<keyword evidence="3" id="KW-1185">Reference proteome</keyword>
<feature type="coiled-coil region" evidence="1">
    <location>
        <begin position="12"/>
        <end position="280"/>
    </location>
</feature>
<organism evidence="2 3">
    <name type="scientific">Lucilia cuprina</name>
    <name type="common">Green bottle fly</name>
    <name type="synonym">Australian sheep blowfly</name>
    <dbReference type="NCBI Taxonomy" id="7375"/>
    <lineage>
        <taxon>Eukaryota</taxon>
        <taxon>Metazoa</taxon>
        <taxon>Ecdysozoa</taxon>
        <taxon>Arthropoda</taxon>
        <taxon>Hexapoda</taxon>
        <taxon>Insecta</taxon>
        <taxon>Pterygota</taxon>
        <taxon>Neoptera</taxon>
        <taxon>Endopterygota</taxon>
        <taxon>Diptera</taxon>
        <taxon>Brachycera</taxon>
        <taxon>Muscomorpha</taxon>
        <taxon>Oestroidea</taxon>
        <taxon>Calliphoridae</taxon>
        <taxon>Luciliinae</taxon>
        <taxon>Lucilia</taxon>
    </lineage>
</organism>
<evidence type="ECO:0000256" key="1">
    <source>
        <dbReference type="SAM" id="Coils"/>
    </source>
</evidence>